<evidence type="ECO:0000256" key="1">
    <source>
        <dbReference type="ARBA" id="ARBA00004651"/>
    </source>
</evidence>
<gene>
    <name evidence="8" type="ORF">FHR82_003397</name>
</gene>
<feature type="transmembrane region" description="Helical" evidence="6">
    <location>
        <begin position="203"/>
        <end position="222"/>
    </location>
</feature>
<sequence length="231" mass="23335">MRTPRPSGVTLIVAAVVAGWLAAGPGGAVAAGLLAATARRQLRARTENRESLAAVDGLAEALRTLVAGLRSGAHPAAAAEAAAEDAQPQTVDTMRAMAAAARLDGDMATALAGARTPALATALARIAKAWQLAQRHGLPLADVLDAVRGDLEQRTRFARQVLARMTGPKSSAAALSLLPVLGIGLGEAVGASPLRMLTGTGPGQVLLLAGVTLLCAGVIWSGRITSQVALR</sequence>
<dbReference type="RefSeq" id="WP_184811286.1">
    <property type="nucleotide sequence ID" value="NZ_JACHJQ010000003.1"/>
</dbReference>
<keyword evidence="5 6" id="KW-0472">Membrane</keyword>
<evidence type="ECO:0000256" key="5">
    <source>
        <dbReference type="ARBA" id="ARBA00023136"/>
    </source>
</evidence>
<dbReference type="InterPro" id="IPR018076">
    <property type="entry name" value="T2SS_GspF_dom"/>
</dbReference>
<dbReference type="GO" id="GO:0005886">
    <property type="term" value="C:plasma membrane"/>
    <property type="evidence" value="ECO:0007669"/>
    <property type="project" value="UniProtKB-SubCell"/>
</dbReference>
<keyword evidence="3 6" id="KW-0812">Transmembrane</keyword>
<accession>A0A7W7Q5C1</accession>
<dbReference type="Proteomes" id="UP000520767">
    <property type="component" value="Unassembled WGS sequence"/>
</dbReference>
<evidence type="ECO:0000313" key="8">
    <source>
        <dbReference type="EMBL" id="MBB4907177.1"/>
    </source>
</evidence>
<feature type="transmembrane region" description="Helical" evidence="6">
    <location>
        <begin position="12"/>
        <end position="36"/>
    </location>
</feature>
<evidence type="ECO:0000256" key="6">
    <source>
        <dbReference type="SAM" id="Phobius"/>
    </source>
</evidence>
<evidence type="ECO:0000256" key="3">
    <source>
        <dbReference type="ARBA" id="ARBA00022692"/>
    </source>
</evidence>
<organism evidence="8 9">
    <name type="scientific">Actinophytocola algeriensis</name>
    <dbReference type="NCBI Taxonomy" id="1768010"/>
    <lineage>
        <taxon>Bacteria</taxon>
        <taxon>Bacillati</taxon>
        <taxon>Actinomycetota</taxon>
        <taxon>Actinomycetes</taxon>
        <taxon>Pseudonocardiales</taxon>
        <taxon>Pseudonocardiaceae</taxon>
    </lineage>
</organism>
<feature type="transmembrane region" description="Helical" evidence="6">
    <location>
        <begin position="172"/>
        <end position="191"/>
    </location>
</feature>
<proteinExistence type="predicted"/>
<name>A0A7W7Q5C1_9PSEU</name>
<evidence type="ECO:0000256" key="2">
    <source>
        <dbReference type="ARBA" id="ARBA00022475"/>
    </source>
</evidence>
<dbReference type="PANTHER" id="PTHR35007:SF4">
    <property type="entry name" value="CONSERVED TRANSMEMBRANE PROTEIN-RELATED"/>
    <property type="match status" value="1"/>
</dbReference>
<evidence type="ECO:0000256" key="4">
    <source>
        <dbReference type="ARBA" id="ARBA00022989"/>
    </source>
</evidence>
<dbReference type="EMBL" id="JACHJQ010000003">
    <property type="protein sequence ID" value="MBB4907177.1"/>
    <property type="molecule type" value="Genomic_DNA"/>
</dbReference>
<keyword evidence="9" id="KW-1185">Reference proteome</keyword>
<dbReference type="Pfam" id="PF00482">
    <property type="entry name" value="T2SSF"/>
    <property type="match status" value="1"/>
</dbReference>
<reference evidence="8 9" key="1">
    <citation type="submission" date="2020-08" db="EMBL/GenBank/DDBJ databases">
        <title>Genomic Encyclopedia of Type Strains, Phase III (KMG-III): the genomes of soil and plant-associated and newly described type strains.</title>
        <authorList>
            <person name="Whitman W."/>
        </authorList>
    </citation>
    <scope>NUCLEOTIDE SEQUENCE [LARGE SCALE GENOMIC DNA]</scope>
    <source>
        <strain evidence="8 9">CECT 8960</strain>
    </source>
</reference>
<dbReference type="AlphaFoldDB" id="A0A7W7Q5C1"/>
<evidence type="ECO:0000313" key="9">
    <source>
        <dbReference type="Proteomes" id="UP000520767"/>
    </source>
</evidence>
<comment type="caution">
    <text evidence="8">The sequence shown here is derived from an EMBL/GenBank/DDBJ whole genome shotgun (WGS) entry which is preliminary data.</text>
</comment>
<feature type="domain" description="Type II secretion system protein GspF" evidence="7">
    <location>
        <begin position="61"/>
        <end position="182"/>
    </location>
</feature>
<dbReference type="PANTHER" id="PTHR35007">
    <property type="entry name" value="INTEGRAL MEMBRANE PROTEIN-RELATED"/>
    <property type="match status" value="1"/>
</dbReference>
<protein>
    <submittedName>
        <fullName evidence="8">Tight adherence protein B</fullName>
    </submittedName>
</protein>
<evidence type="ECO:0000259" key="7">
    <source>
        <dbReference type="Pfam" id="PF00482"/>
    </source>
</evidence>
<comment type="subcellular location">
    <subcellularLocation>
        <location evidence="1">Cell membrane</location>
        <topology evidence="1">Multi-pass membrane protein</topology>
    </subcellularLocation>
</comment>
<keyword evidence="2" id="KW-1003">Cell membrane</keyword>
<keyword evidence="4 6" id="KW-1133">Transmembrane helix</keyword>